<dbReference type="PANTHER" id="PTHR10098">
    <property type="entry name" value="RAPSYN-RELATED"/>
    <property type="match status" value="1"/>
</dbReference>
<evidence type="ECO:0000259" key="2">
    <source>
        <dbReference type="Pfam" id="PF12770"/>
    </source>
</evidence>
<evidence type="ECO:0000256" key="1">
    <source>
        <dbReference type="SAM" id="SignalP"/>
    </source>
</evidence>
<dbReference type="InterPro" id="IPR011990">
    <property type="entry name" value="TPR-like_helical_dom_sf"/>
</dbReference>
<dbReference type="InterPro" id="IPR024983">
    <property type="entry name" value="CHAT_dom"/>
</dbReference>
<gene>
    <name evidence="3" type="ORF">NIES2135_51450</name>
</gene>
<reference evidence="3 4" key="1">
    <citation type="submission" date="2017-06" db="EMBL/GenBank/DDBJ databases">
        <title>Genome sequencing of cyanobaciteial culture collection at National Institute for Environmental Studies (NIES).</title>
        <authorList>
            <person name="Hirose Y."/>
            <person name="Shimura Y."/>
            <person name="Fujisawa T."/>
            <person name="Nakamura Y."/>
            <person name="Kawachi M."/>
        </authorList>
    </citation>
    <scope>NUCLEOTIDE SEQUENCE [LARGE SCALE GENOMIC DNA]</scope>
    <source>
        <strain evidence="3 4">NIES-2135</strain>
    </source>
</reference>
<proteinExistence type="predicted"/>
<dbReference type="SUPFAM" id="SSF48452">
    <property type="entry name" value="TPR-like"/>
    <property type="match status" value="2"/>
</dbReference>
<sequence length="738" mass="83026">MKKQYVLILCLSCFLALMLQYPGFAQLATAQSLNETGRQQFEQGQPELALESWQKAEQAYRDRKDQTGILGSQLNQAKALEALGFYRRAQQLLERLMSTQQPDSTLKANQFLTFGKNLRLIGDFAGSQQALKKSLEIAQKVQANSDIQAALLQLGNTAIAQQQFEPALNLLQQATTYEGDLQHAAQLQQVRVLQKLDRATEAATIIKTLQTQLTALPATQQTLYEKIELASIASETLNSAQLLAATIQDARQLKNKRVESYALGTLAHLYEQSKQWSEAAQLTEQALRLAKQLNIPEIAYQWQWQLGRILKAQGKVQPAEIAYADAIDSLKTLRRDIAAIDQSIQFSFREQIEPVYREFVDLLLVEQTPPENLRKARQAIESLQLAELNNFFREACLNASTQPIESIDSTAAVIYPIILPNRLEVIISLPNQPLKHFATMRSQSEIEDIIFKMRQSLRPTSFDQERLPLAQTLYSWLIQPTQADLEKAQIKTIAFVLDGSLRNIPMAALHNGQRYLIEDYRIAVTPSLQLFASPEPKNTQALIAGLSKPVQDEDPLPGVQQEVEQIRSMLPSKVLLNETFTTRSFKTTTEDSPFSIVHLATHGQFSSNPDDTFLLTWDGRINLEELRTILNNRELEQSTSIDLLILSACQTAQGDRRSAIGLAGVAVRSGASSTLASLWTVNDTSTTSFMIEFYKSFLSTEKPSKAEAVRQAQLKLLQRAEFRHPYYWASFVLVGRWI</sequence>
<evidence type="ECO:0000313" key="4">
    <source>
        <dbReference type="Proteomes" id="UP000217895"/>
    </source>
</evidence>
<dbReference type="InterPro" id="IPR019734">
    <property type="entry name" value="TPR_rpt"/>
</dbReference>
<dbReference type="Pfam" id="PF12770">
    <property type="entry name" value="CHAT"/>
    <property type="match status" value="1"/>
</dbReference>
<protein>
    <submittedName>
        <fullName evidence="3">Tetratricopeptide repeat domain protein</fullName>
    </submittedName>
</protein>
<dbReference type="Proteomes" id="UP000217895">
    <property type="component" value="Chromosome"/>
</dbReference>
<feature type="signal peptide" evidence="1">
    <location>
        <begin position="1"/>
        <end position="25"/>
    </location>
</feature>
<dbReference type="PANTHER" id="PTHR10098:SF112">
    <property type="entry name" value="SLR0380 PROTEIN"/>
    <property type="match status" value="1"/>
</dbReference>
<feature type="chain" id="PRO_5011119027" evidence="1">
    <location>
        <begin position="26"/>
        <end position="738"/>
    </location>
</feature>
<dbReference type="Gene3D" id="1.25.40.10">
    <property type="entry name" value="Tetratricopeptide repeat domain"/>
    <property type="match status" value="3"/>
</dbReference>
<keyword evidence="4" id="KW-1185">Reference proteome</keyword>
<dbReference type="SMART" id="SM00028">
    <property type="entry name" value="TPR"/>
    <property type="match status" value="5"/>
</dbReference>
<feature type="domain" description="CHAT" evidence="2">
    <location>
        <begin position="468"/>
        <end position="736"/>
    </location>
</feature>
<keyword evidence="1" id="KW-0732">Signal</keyword>
<accession>A0A1Z4JNF9</accession>
<evidence type="ECO:0000313" key="3">
    <source>
        <dbReference type="EMBL" id="BAY58272.1"/>
    </source>
</evidence>
<name>A0A1Z4JNF9_LEPBY</name>
<dbReference type="AlphaFoldDB" id="A0A1Z4JNF9"/>
<dbReference type="EMBL" id="AP018203">
    <property type="protein sequence ID" value="BAY58272.1"/>
    <property type="molecule type" value="Genomic_DNA"/>
</dbReference>
<organism evidence="3 4">
    <name type="scientific">Leptolyngbya boryana NIES-2135</name>
    <dbReference type="NCBI Taxonomy" id="1973484"/>
    <lineage>
        <taxon>Bacteria</taxon>
        <taxon>Bacillati</taxon>
        <taxon>Cyanobacteriota</taxon>
        <taxon>Cyanophyceae</taxon>
        <taxon>Leptolyngbyales</taxon>
        <taxon>Leptolyngbyaceae</taxon>
        <taxon>Leptolyngbya group</taxon>
        <taxon>Leptolyngbya</taxon>
    </lineage>
</organism>